<reference evidence="3 4" key="1">
    <citation type="journal article" date="2016" name="Nat. Commun.">
        <title>Thousands of microbial genomes shed light on interconnected biogeochemical processes in an aquifer system.</title>
        <authorList>
            <person name="Anantharaman K."/>
            <person name="Brown C.T."/>
            <person name="Hug L.A."/>
            <person name="Sharon I."/>
            <person name="Castelle C.J."/>
            <person name="Probst A.J."/>
            <person name="Thomas B.C."/>
            <person name="Singh A."/>
            <person name="Wilkins M.J."/>
            <person name="Karaoz U."/>
            <person name="Brodie E.L."/>
            <person name="Williams K.H."/>
            <person name="Hubbard S.S."/>
            <person name="Banfield J.F."/>
        </authorList>
    </citation>
    <scope>NUCLEOTIDE SEQUENCE [LARGE SCALE GENOMIC DNA]</scope>
</reference>
<dbReference type="Pfam" id="PF01370">
    <property type="entry name" value="Epimerase"/>
    <property type="match status" value="1"/>
</dbReference>
<dbReference type="STRING" id="1802579.A2310_07335"/>
<feature type="domain" description="NAD-dependent epimerase/dehydratase" evidence="2">
    <location>
        <begin position="4"/>
        <end position="214"/>
    </location>
</feature>
<dbReference type="Gene3D" id="3.40.50.720">
    <property type="entry name" value="NAD(P)-binding Rossmann-like Domain"/>
    <property type="match status" value="1"/>
</dbReference>
<gene>
    <name evidence="3" type="ORF">A2310_07335</name>
</gene>
<name>A0A1F4SQ37_UNCSA</name>
<dbReference type="AlphaFoldDB" id="A0A1F4SQ37"/>
<organism evidence="3 4">
    <name type="scientific">candidate division WOR-1 bacterium RIFOXYB2_FULL_37_13</name>
    <dbReference type="NCBI Taxonomy" id="1802579"/>
    <lineage>
        <taxon>Bacteria</taxon>
        <taxon>Bacillati</taxon>
        <taxon>Saganbacteria</taxon>
    </lineage>
</organism>
<evidence type="ECO:0000259" key="2">
    <source>
        <dbReference type="Pfam" id="PF01370"/>
    </source>
</evidence>
<protein>
    <submittedName>
        <fullName evidence="3">NAD-dependent dehydratase</fullName>
    </submittedName>
</protein>
<evidence type="ECO:0000313" key="4">
    <source>
        <dbReference type="Proteomes" id="UP000178417"/>
    </source>
</evidence>
<evidence type="ECO:0000256" key="1">
    <source>
        <dbReference type="ARBA" id="ARBA00007637"/>
    </source>
</evidence>
<accession>A0A1F4SQ37</accession>
<dbReference type="InterPro" id="IPR036291">
    <property type="entry name" value="NAD(P)-bd_dom_sf"/>
</dbReference>
<proteinExistence type="inferred from homology"/>
<comment type="similarity">
    <text evidence="1">Belongs to the NAD(P)-dependent epimerase/dehydratase family.</text>
</comment>
<dbReference type="SUPFAM" id="SSF51735">
    <property type="entry name" value="NAD(P)-binding Rossmann-fold domains"/>
    <property type="match status" value="1"/>
</dbReference>
<comment type="caution">
    <text evidence="3">The sequence shown here is derived from an EMBL/GenBank/DDBJ whole genome shotgun (WGS) entry which is preliminary data.</text>
</comment>
<dbReference type="Proteomes" id="UP000178417">
    <property type="component" value="Unassembled WGS sequence"/>
</dbReference>
<dbReference type="PANTHER" id="PTHR43000">
    <property type="entry name" value="DTDP-D-GLUCOSE 4,6-DEHYDRATASE-RELATED"/>
    <property type="match status" value="1"/>
</dbReference>
<dbReference type="EMBL" id="MEUB01000027">
    <property type="protein sequence ID" value="OGC22562.1"/>
    <property type="molecule type" value="Genomic_DNA"/>
</dbReference>
<evidence type="ECO:0000313" key="3">
    <source>
        <dbReference type="EMBL" id="OGC22562.1"/>
    </source>
</evidence>
<sequence>MVKILITGGNGFIARNLFEQLKDDYTIISCSSNELDLLDYLNVFEYIKKNQFDIVLHSSTYDPAPKYSTKDPAKVLENNLRMFFNLARCKDFFGKMIYFGSGAEFGREKWIPRMKEEYFDKYVPSDQYGFSKYLMNKYAQLNSNIYNLRVFSVFGKYEDWRYRFISKACCCAIMDLPIIINQNVVYDFLYIDDLARIVKWFIENKMREQAYNVCSGQALDFKTLAEKVVGISGKKLKIIIKSETTREYSGDNSRLMAELKDFKFSPIDESINSLYQWYSANQHVIEKSELI</sequence>
<dbReference type="InterPro" id="IPR001509">
    <property type="entry name" value="Epimerase_deHydtase"/>
</dbReference>